<dbReference type="AlphaFoldDB" id="A0ABD3QB00"/>
<feature type="transmembrane region" description="Helical" evidence="2">
    <location>
        <begin position="397"/>
        <end position="419"/>
    </location>
</feature>
<keyword evidence="2" id="KW-1133">Transmembrane helix</keyword>
<feature type="transmembrane region" description="Helical" evidence="2">
    <location>
        <begin position="20"/>
        <end position="40"/>
    </location>
</feature>
<feature type="transmembrane region" description="Helical" evidence="2">
    <location>
        <begin position="326"/>
        <end position="347"/>
    </location>
</feature>
<name>A0ABD3QB00_9STRA</name>
<evidence type="ECO:0000256" key="2">
    <source>
        <dbReference type="SAM" id="Phobius"/>
    </source>
</evidence>
<dbReference type="PANTHER" id="PTHR40535">
    <property type="entry name" value="CHROMOSOME UNDETERMINED SCAFFOLD_9, WHOLE GENOME SHOTGUN SEQUENCE"/>
    <property type="match status" value="1"/>
</dbReference>
<sequence length="861" mass="96264">MAFEPILQSLDGAEAMLVPYKFFNGAIIVVFAFLVPLLTLEINYFRLAVFRNWYAGERDKRRRARRRHKRPEDDVRSDSVSSQSAERSNRPVSTLVCEIENASILGDSRSHTQDCMQQTQALQYDDDASWSSSIGEGTISSILLDNVLSHAMANSHVRDSASISGLSSKYATSCHSQDHVTQTQQQYQQSRETALTGAYSHIRKASFSTISFWMALYLATAAGIAFSTRGLEEKVVAIIGGASKFMSSLLLFIVSAKIPQWLGVYHQGSILLVKHSSPYSLHLQHLDLTNLSDLALLKTHVRMGVGFHFAKFYVVLMPFYCGSNGMSVVCSMLLGVVVGFILMWFVFMVHKKYIHHRNVVASSTIFILVAISSLTFVRGMAWIQVVWRKHIFDDDDALLAISFFSWLVLLISVHMLFLWHTVKVEKKKRNADVRRDDVENDRIDDNQEDTAEMVDVINLPRTRKINKSPSVVAGLPRQPSYSSHLFDPRTHFKDGNGRFSEMSEFVSLDGCDSASVLSVEQQLNHEEEGFAQVEIIVGDLTEEAESIMNPGKYEIDGGACNSELVKSDKFEEEDLSCLCAEDDVIKLKTSAQRFFTRKHPVWCEVFVCFSPEYRQSSLPWKIVCWVKIFIISMTHMLFLYFVIVCIGATAQVNNTKAKLPYVHKAIYKHMNEGPVCAFDNRGPDSNITTFADENAAHEAGFLVLHCGACGACSSWENLKIEYTTRNTMSELANECAKVSLFGGDDAITDCLMAPEIGFEPTCAQCWMEDIVCTREHCAFIFLQSQMINNVGNFAVGPNEITSASCEEANCEAGNPGEFVSCSGATRRRMNITSSIARPGEQQCAIVDVKDWNDLFFGSGVA</sequence>
<organism evidence="3 4">
    <name type="scientific">Cyclotella cryptica</name>
    <dbReference type="NCBI Taxonomy" id="29204"/>
    <lineage>
        <taxon>Eukaryota</taxon>
        <taxon>Sar</taxon>
        <taxon>Stramenopiles</taxon>
        <taxon>Ochrophyta</taxon>
        <taxon>Bacillariophyta</taxon>
        <taxon>Coscinodiscophyceae</taxon>
        <taxon>Thalassiosirophycidae</taxon>
        <taxon>Stephanodiscales</taxon>
        <taxon>Stephanodiscaceae</taxon>
        <taxon>Cyclotella</taxon>
    </lineage>
</organism>
<dbReference type="Proteomes" id="UP001516023">
    <property type="component" value="Unassembled WGS sequence"/>
</dbReference>
<accession>A0ABD3QB00</accession>
<feature type="transmembrane region" description="Helical" evidence="2">
    <location>
        <begin position="622"/>
        <end position="643"/>
    </location>
</feature>
<keyword evidence="2" id="KW-0472">Membrane</keyword>
<feature type="transmembrane region" description="Helical" evidence="2">
    <location>
        <begin position="359"/>
        <end position="377"/>
    </location>
</feature>
<gene>
    <name evidence="3" type="ORF">HJC23_008844</name>
</gene>
<reference evidence="3 4" key="1">
    <citation type="journal article" date="2020" name="G3 (Bethesda)">
        <title>Improved Reference Genome for Cyclotella cryptica CCMP332, a Model for Cell Wall Morphogenesis, Salinity Adaptation, and Lipid Production in Diatoms (Bacillariophyta).</title>
        <authorList>
            <person name="Roberts W.R."/>
            <person name="Downey K.M."/>
            <person name="Ruck E.C."/>
            <person name="Traller J.C."/>
            <person name="Alverson A.J."/>
        </authorList>
    </citation>
    <scope>NUCLEOTIDE SEQUENCE [LARGE SCALE GENOMIC DNA]</scope>
    <source>
        <strain evidence="3 4">CCMP332</strain>
    </source>
</reference>
<dbReference type="PANTHER" id="PTHR40535:SF1">
    <property type="entry name" value="CHROMOSOME UNDETERMINED SCAFFOLD_9, WHOLE GENOME SHOTGUN SEQUENCE"/>
    <property type="match status" value="1"/>
</dbReference>
<feature type="region of interest" description="Disordered" evidence="1">
    <location>
        <begin position="61"/>
        <end position="92"/>
    </location>
</feature>
<feature type="transmembrane region" description="Helical" evidence="2">
    <location>
        <begin position="235"/>
        <end position="254"/>
    </location>
</feature>
<evidence type="ECO:0000313" key="4">
    <source>
        <dbReference type="Proteomes" id="UP001516023"/>
    </source>
</evidence>
<keyword evidence="2" id="KW-0812">Transmembrane</keyword>
<dbReference type="EMBL" id="JABMIG020000059">
    <property type="protein sequence ID" value="KAL3796891.1"/>
    <property type="molecule type" value="Genomic_DNA"/>
</dbReference>
<proteinExistence type="predicted"/>
<keyword evidence="4" id="KW-1185">Reference proteome</keyword>
<feature type="transmembrane region" description="Helical" evidence="2">
    <location>
        <begin position="210"/>
        <end position="229"/>
    </location>
</feature>
<protein>
    <submittedName>
        <fullName evidence="3">Uncharacterized protein</fullName>
    </submittedName>
</protein>
<comment type="caution">
    <text evidence="3">The sequence shown here is derived from an EMBL/GenBank/DDBJ whole genome shotgun (WGS) entry which is preliminary data.</text>
</comment>
<evidence type="ECO:0000256" key="1">
    <source>
        <dbReference type="SAM" id="MobiDB-lite"/>
    </source>
</evidence>
<evidence type="ECO:0000313" key="3">
    <source>
        <dbReference type="EMBL" id="KAL3796891.1"/>
    </source>
</evidence>
<feature type="transmembrane region" description="Helical" evidence="2">
    <location>
        <begin position="301"/>
        <end position="320"/>
    </location>
</feature>